<evidence type="ECO:0000256" key="2">
    <source>
        <dbReference type="ARBA" id="ARBA00022618"/>
    </source>
</evidence>
<keyword evidence="5 8" id="KW-0175">Coiled coil</keyword>
<accession>A0A7X2IWG7</accession>
<feature type="DNA-binding region" description="H-T-H motif" evidence="8">
    <location>
        <begin position="3"/>
        <end position="23"/>
    </location>
</feature>
<keyword evidence="11" id="KW-1185">Reference proteome</keyword>
<keyword evidence="3 8" id="KW-0159">Chromosome partition</keyword>
<keyword evidence="1 8" id="KW-0963">Cytoplasm</keyword>
<evidence type="ECO:0000256" key="3">
    <source>
        <dbReference type="ARBA" id="ARBA00022829"/>
    </source>
</evidence>
<dbReference type="GO" id="GO:0030261">
    <property type="term" value="P:chromosome condensation"/>
    <property type="evidence" value="ECO:0007669"/>
    <property type="project" value="UniProtKB-UniRule"/>
</dbReference>
<sequence>MNTTAVAKLLGVSPKTVQRWVKQLDLQMERNELGHYLFTNEDIEMLKGIQEQLHNGILLQDISVAKKKPRKAIVQAVPSSSDKSVEALAAKVSALELRLDQKADSVVSYQLLQHRQEMEELHHLVISLNHRLDQLEAAHDSGKGLEKDHNVLQFDAVKPPKKKKNFISMLFSF</sequence>
<dbReference type="EMBL" id="WKKI01000003">
    <property type="protein sequence ID" value="MRX71087.1"/>
    <property type="molecule type" value="Genomic_DNA"/>
</dbReference>
<protein>
    <recommendedName>
        <fullName evidence="8">Chromosome-anchoring protein RacA</fullName>
    </recommendedName>
</protein>
<comment type="function">
    <text evidence="8">Required for the formation of axial filaments and for anchoring the origin regions at the cell poles in sporulating cells, thus ensuring proper chromosome segregation in the prespore. Binds in a dispersed manner throughout the chromosome but preferentially to sites clustered in the origin portion of the chromosome, causing condensation of the chromosome and its remodeling into an elongated, anchored structure.</text>
</comment>
<comment type="similarity">
    <text evidence="8">Belongs to the RacA family.</text>
</comment>
<organism evidence="10 11">
    <name type="scientific">Metabacillus lacus</name>
    <dbReference type="NCBI Taxonomy" id="1983721"/>
    <lineage>
        <taxon>Bacteria</taxon>
        <taxon>Bacillati</taxon>
        <taxon>Bacillota</taxon>
        <taxon>Bacilli</taxon>
        <taxon>Bacillales</taxon>
        <taxon>Bacillaceae</taxon>
        <taxon>Metabacillus</taxon>
    </lineage>
</organism>
<feature type="domain" description="HTH merR-type" evidence="9">
    <location>
        <begin position="1"/>
        <end position="63"/>
    </location>
</feature>
<evidence type="ECO:0000259" key="9">
    <source>
        <dbReference type="Pfam" id="PF13411"/>
    </source>
</evidence>
<dbReference type="OrthoDB" id="2991292at2"/>
<dbReference type="Proteomes" id="UP000448867">
    <property type="component" value="Unassembled WGS sequence"/>
</dbReference>
<evidence type="ECO:0000256" key="1">
    <source>
        <dbReference type="ARBA" id="ARBA00022490"/>
    </source>
</evidence>
<name>A0A7X2IWG7_9BACI</name>
<dbReference type="InterPro" id="IPR009061">
    <property type="entry name" value="DNA-bd_dom_put_sf"/>
</dbReference>
<dbReference type="GO" id="GO:0003690">
    <property type="term" value="F:double-stranded DNA binding"/>
    <property type="evidence" value="ECO:0007669"/>
    <property type="project" value="UniProtKB-UniRule"/>
</dbReference>
<dbReference type="GO" id="GO:0005737">
    <property type="term" value="C:cytoplasm"/>
    <property type="evidence" value="ECO:0007669"/>
    <property type="project" value="UniProtKB-SubCell"/>
</dbReference>
<keyword evidence="7 8" id="KW-0131">Cell cycle</keyword>
<evidence type="ECO:0000256" key="7">
    <source>
        <dbReference type="ARBA" id="ARBA00023306"/>
    </source>
</evidence>
<evidence type="ECO:0000313" key="11">
    <source>
        <dbReference type="Proteomes" id="UP000448867"/>
    </source>
</evidence>
<evidence type="ECO:0000256" key="5">
    <source>
        <dbReference type="ARBA" id="ARBA00023054"/>
    </source>
</evidence>
<keyword evidence="2 8" id="KW-0132">Cell division</keyword>
<comment type="caution">
    <text evidence="10">The sequence shown here is derived from an EMBL/GenBank/DDBJ whole genome shotgun (WGS) entry which is preliminary data.</text>
</comment>
<evidence type="ECO:0000313" key="10">
    <source>
        <dbReference type="EMBL" id="MRX71087.1"/>
    </source>
</evidence>
<dbReference type="SUPFAM" id="SSF46955">
    <property type="entry name" value="Putative DNA-binding domain"/>
    <property type="match status" value="1"/>
</dbReference>
<dbReference type="InterPro" id="IPR000551">
    <property type="entry name" value="MerR-type_HTH_dom"/>
</dbReference>
<dbReference type="Gene3D" id="1.10.1660.10">
    <property type="match status" value="1"/>
</dbReference>
<keyword evidence="4 8" id="KW-0749">Sporulation</keyword>
<dbReference type="CDD" id="cd04762">
    <property type="entry name" value="HTH_MerR-trunc"/>
    <property type="match status" value="1"/>
</dbReference>
<dbReference type="AlphaFoldDB" id="A0A7X2IWG7"/>
<keyword evidence="6 8" id="KW-0238">DNA-binding</keyword>
<dbReference type="RefSeq" id="WP_154306226.1">
    <property type="nucleotide sequence ID" value="NZ_WKKI01000003.1"/>
</dbReference>
<gene>
    <name evidence="8" type="primary">racA</name>
    <name evidence="10" type="ORF">GJU40_02745</name>
</gene>
<evidence type="ECO:0000256" key="6">
    <source>
        <dbReference type="ARBA" id="ARBA00023125"/>
    </source>
</evidence>
<dbReference type="GO" id="GO:0007059">
    <property type="term" value="P:chromosome segregation"/>
    <property type="evidence" value="ECO:0007669"/>
    <property type="project" value="UniProtKB-UniRule"/>
</dbReference>
<reference evidence="10 11" key="1">
    <citation type="submission" date="2019-11" db="EMBL/GenBank/DDBJ databases">
        <title>Bacillus lacus genome.</title>
        <authorList>
            <person name="Allen C.J."/>
            <person name="Newman J.D."/>
        </authorList>
    </citation>
    <scope>NUCLEOTIDE SEQUENCE [LARGE SCALE GENOMIC DNA]</scope>
    <source>
        <strain evidence="10 11">KCTC 33946</strain>
    </source>
</reference>
<dbReference type="HAMAP" id="MF_01170">
    <property type="entry name" value="RacA"/>
    <property type="match status" value="1"/>
</dbReference>
<dbReference type="Pfam" id="PF13411">
    <property type="entry name" value="MerR_1"/>
    <property type="match status" value="1"/>
</dbReference>
<evidence type="ECO:0000256" key="8">
    <source>
        <dbReference type="HAMAP-Rule" id="MF_01170"/>
    </source>
</evidence>
<dbReference type="InterPro" id="IPR023522">
    <property type="entry name" value="Chrosome_anchoring_RacA"/>
</dbReference>
<dbReference type="GO" id="GO:0030435">
    <property type="term" value="P:sporulation resulting in formation of a cellular spore"/>
    <property type="evidence" value="ECO:0007669"/>
    <property type="project" value="UniProtKB-UniRule"/>
</dbReference>
<dbReference type="GO" id="GO:0006355">
    <property type="term" value="P:regulation of DNA-templated transcription"/>
    <property type="evidence" value="ECO:0007669"/>
    <property type="project" value="InterPro"/>
</dbReference>
<evidence type="ECO:0000256" key="4">
    <source>
        <dbReference type="ARBA" id="ARBA00022969"/>
    </source>
</evidence>
<proteinExistence type="inferred from homology"/>
<dbReference type="GO" id="GO:0008356">
    <property type="term" value="P:asymmetric cell division"/>
    <property type="evidence" value="ECO:0007669"/>
    <property type="project" value="UniProtKB-UniRule"/>
</dbReference>
<comment type="subcellular location">
    <subcellularLocation>
        <location evidence="8">Cytoplasm</location>
    </subcellularLocation>
    <text evidence="8">Localizes to cell poles and nucleoid.</text>
</comment>